<name>A0AAV4QDD8_CAEEX</name>
<sequence length="98" mass="11328">MKQCNILILIEKCLVNHYVENQRGVFISFVKNLDFAINSQVFSEKISFVVSELFCYSDFHAALKQKISPFTCRDKEKTVSPLTLLKATAKRHEIRVCD</sequence>
<evidence type="ECO:0000313" key="1">
    <source>
        <dbReference type="EMBL" id="GIY06050.1"/>
    </source>
</evidence>
<dbReference type="Proteomes" id="UP001054945">
    <property type="component" value="Unassembled WGS sequence"/>
</dbReference>
<reference evidence="1 2" key="1">
    <citation type="submission" date="2021-06" db="EMBL/GenBank/DDBJ databases">
        <title>Caerostris extrusa draft genome.</title>
        <authorList>
            <person name="Kono N."/>
            <person name="Arakawa K."/>
        </authorList>
    </citation>
    <scope>NUCLEOTIDE SEQUENCE [LARGE SCALE GENOMIC DNA]</scope>
</reference>
<dbReference type="AlphaFoldDB" id="A0AAV4QDD8"/>
<evidence type="ECO:0000313" key="2">
    <source>
        <dbReference type="Proteomes" id="UP001054945"/>
    </source>
</evidence>
<comment type="caution">
    <text evidence="1">The sequence shown here is derived from an EMBL/GenBank/DDBJ whole genome shotgun (WGS) entry which is preliminary data.</text>
</comment>
<accession>A0AAV4QDD8</accession>
<dbReference type="EMBL" id="BPLR01005921">
    <property type="protein sequence ID" value="GIY06050.1"/>
    <property type="molecule type" value="Genomic_DNA"/>
</dbReference>
<gene>
    <name evidence="1" type="ORF">CEXT_399821</name>
</gene>
<keyword evidence="2" id="KW-1185">Reference proteome</keyword>
<organism evidence="1 2">
    <name type="scientific">Caerostris extrusa</name>
    <name type="common">Bark spider</name>
    <name type="synonym">Caerostris bankana</name>
    <dbReference type="NCBI Taxonomy" id="172846"/>
    <lineage>
        <taxon>Eukaryota</taxon>
        <taxon>Metazoa</taxon>
        <taxon>Ecdysozoa</taxon>
        <taxon>Arthropoda</taxon>
        <taxon>Chelicerata</taxon>
        <taxon>Arachnida</taxon>
        <taxon>Araneae</taxon>
        <taxon>Araneomorphae</taxon>
        <taxon>Entelegynae</taxon>
        <taxon>Araneoidea</taxon>
        <taxon>Araneidae</taxon>
        <taxon>Caerostris</taxon>
    </lineage>
</organism>
<proteinExistence type="predicted"/>
<protein>
    <submittedName>
        <fullName evidence="1">Uncharacterized protein</fullName>
    </submittedName>
</protein>